<feature type="transmembrane region" description="Helical" evidence="8">
    <location>
        <begin position="61"/>
        <end position="82"/>
    </location>
</feature>
<feature type="transmembrane region" description="Helical" evidence="8">
    <location>
        <begin position="142"/>
        <end position="161"/>
    </location>
</feature>
<keyword evidence="2" id="KW-1003">Cell membrane</keyword>
<sequence length="609" mass="65776">MGSCLLFRGNNWLSALGSLRSMEGIGAVMSEQMNTAMSLRGEEGEPQEAPALWLRVAGHDWLAPFVLLLVCLCLYLPGLTSVPPLDRDEPRFAQASKQMMETDNYVSIHFQDLARNKKPIGIYWLQVGAAKLLGYDGAAPIWVYRLPSVIGAIVAVLLTYWTARAFLREQASFLAALLVAFALILNAEAHLAKTDAVLLACVMLAQGGLARVWLAQQRSALWAPALIFWVGLALGVLIKGPIILLVCGLTVLSLSLWEKRFVWLGGLAPVTGLVLFLAIVSPWLVAIYIETDGTFFKDALGGDLWAKVGSGQESHGAPPLTHLLVSLVIFWPIPSFFLLGFKEIWRAVNSTYSRFLLCWLIPSWLVFELVSTKLPHYTLPMMPVLALLTAGVMVKPLDARAGVYLRYFSAFLLWLVPLGIFFAVLAAPLWLELWPSPPAAVLCGLSVIVAVSAGRKLVAGEFVSVVPAAGLSALLMFVGFWVFAAPAKSPIWVSSRLVEAVDGVPGCESKEVAAAGFHEPSLVFLQGTQLKLLGAEEAARFLAADQQQATAATGACKVALVEGRQLPRFDAEAHRLGLEPAVHPRVSGLNINGGKKLQVHVFSTGGAAQ</sequence>
<keyword evidence="3 10" id="KW-0328">Glycosyltransferase</keyword>
<organism evidence="10 11">
    <name type="scientific">Pseudovibrio axinellae</name>
    <dbReference type="NCBI Taxonomy" id="989403"/>
    <lineage>
        <taxon>Bacteria</taxon>
        <taxon>Pseudomonadati</taxon>
        <taxon>Pseudomonadota</taxon>
        <taxon>Alphaproteobacteria</taxon>
        <taxon>Hyphomicrobiales</taxon>
        <taxon>Stappiaceae</taxon>
        <taxon>Pseudovibrio</taxon>
    </lineage>
</organism>
<keyword evidence="4 10" id="KW-0808">Transferase</keyword>
<evidence type="ECO:0000313" key="10">
    <source>
        <dbReference type="EMBL" id="KZL21785.1"/>
    </source>
</evidence>
<feature type="domain" description="Glycosyltransferase RgtA/B/C/D-like" evidence="9">
    <location>
        <begin position="117"/>
        <end position="285"/>
    </location>
</feature>
<dbReference type="STRING" id="989403.SAMN05421798_104200"/>
<feature type="transmembrane region" description="Helical" evidence="8">
    <location>
        <begin position="226"/>
        <end position="254"/>
    </location>
</feature>
<feature type="transmembrane region" description="Helical" evidence="8">
    <location>
        <begin position="196"/>
        <end position="214"/>
    </location>
</feature>
<evidence type="ECO:0000256" key="7">
    <source>
        <dbReference type="ARBA" id="ARBA00023136"/>
    </source>
</evidence>
<dbReference type="PANTHER" id="PTHR33908:SF3">
    <property type="entry name" value="UNDECAPRENYL PHOSPHATE-ALPHA-4-AMINO-4-DEOXY-L-ARABINOSE ARABINOSYL TRANSFERASE"/>
    <property type="match status" value="1"/>
</dbReference>
<comment type="caution">
    <text evidence="10">The sequence shown here is derived from an EMBL/GenBank/DDBJ whole genome shotgun (WGS) entry which is preliminary data.</text>
</comment>
<name>A0A161XIG4_9HYPH</name>
<reference evidence="10 11" key="1">
    <citation type="journal article" date="2016" name="Front. Microbiol.">
        <title>Comparative Genomic Analysis Reveals a Diverse Repertoire of Genes Involved in Prokaryote-Eukaryote Interactions within the Pseudovibrio Genus.</title>
        <authorList>
            <person name="Romano S."/>
            <person name="Fernandez-Guerra A."/>
            <person name="Reen F.J."/>
            <person name="Glockner F.O."/>
            <person name="Crowley S.P."/>
            <person name="O'Sullivan O."/>
            <person name="Cotter P.D."/>
            <person name="Adams C."/>
            <person name="Dobson A.D."/>
            <person name="O'Gara F."/>
        </authorList>
    </citation>
    <scope>NUCLEOTIDE SEQUENCE [LARGE SCALE GENOMIC DNA]</scope>
    <source>
        <strain evidence="10 11">Ad2</strain>
    </source>
</reference>
<evidence type="ECO:0000259" key="9">
    <source>
        <dbReference type="Pfam" id="PF13231"/>
    </source>
</evidence>
<dbReference type="Pfam" id="PF13231">
    <property type="entry name" value="PMT_2"/>
    <property type="match status" value="1"/>
</dbReference>
<dbReference type="GO" id="GO:0009103">
    <property type="term" value="P:lipopolysaccharide biosynthetic process"/>
    <property type="evidence" value="ECO:0007669"/>
    <property type="project" value="TreeGrafter"/>
</dbReference>
<feature type="transmembrane region" description="Helical" evidence="8">
    <location>
        <begin position="173"/>
        <end position="189"/>
    </location>
</feature>
<comment type="subcellular location">
    <subcellularLocation>
        <location evidence="1">Cell membrane</location>
        <topology evidence="1">Multi-pass membrane protein</topology>
    </subcellularLocation>
</comment>
<dbReference type="EMBL" id="LMCB01000002">
    <property type="protein sequence ID" value="KZL21785.1"/>
    <property type="molecule type" value="Genomic_DNA"/>
</dbReference>
<evidence type="ECO:0000256" key="6">
    <source>
        <dbReference type="ARBA" id="ARBA00022989"/>
    </source>
</evidence>
<evidence type="ECO:0000256" key="5">
    <source>
        <dbReference type="ARBA" id="ARBA00022692"/>
    </source>
</evidence>
<feature type="transmembrane region" description="Helical" evidence="8">
    <location>
        <begin position="261"/>
        <end position="289"/>
    </location>
</feature>
<feature type="transmembrane region" description="Helical" evidence="8">
    <location>
        <begin position="407"/>
        <end position="431"/>
    </location>
</feature>
<dbReference type="GO" id="GO:0103015">
    <property type="term" value="F:4-amino-4-deoxy-L-arabinose transferase activity"/>
    <property type="evidence" value="ECO:0007669"/>
    <property type="project" value="UniProtKB-EC"/>
</dbReference>
<accession>A0A161XIG4</accession>
<dbReference type="InterPro" id="IPR050297">
    <property type="entry name" value="LipidA_mod_glycosyltrf_83"/>
</dbReference>
<dbReference type="AlphaFoldDB" id="A0A161XIG4"/>
<feature type="transmembrane region" description="Helical" evidence="8">
    <location>
        <begin position="377"/>
        <end position="395"/>
    </location>
</feature>
<protein>
    <submittedName>
        <fullName evidence="10">Undecaprenyl phosphate-alpha-4-amino-4-deoxy-L-arabinose arabinosyl transferase</fullName>
        <ecNumber evidence="10">2.4.2.43</ecNumber>
    </submittedName>
</protein>
<dbReference type="InterPro" id="IPR038731">
    <property type="entry name" value="RgtA/B/C-like"/>
</dbReference>
<keyword evidence="6 8" id="KW-1133">Transmembrane helix</keyword>
<feature type="transmembrane region" description="Helical" evidence="8">
    <location>
        <begin position="437"/>
        <end position="455"/>
    </location>
</feature>
<feature type="transmembrane region" description="Helical" evidence="8">
    <location>
        <begin position="320"/>
        <end position="340"/>
    </location>
</feature>
<keyword evidence="5 8" id="KW-0812">Transmembrane</keyword>
<feature type="transmembrane region" description="Helical" evidence="8">
    <location>
        <begin position="462"/>
        <end position="484"/>
    </location>
</feature>
<dbReference type="PATRIC" id="fig|989403.3.peg.219"/>
<dbReference type="PANTHER" id="PTHR33908">
    <property type="entry name" value="MANNOSYLTRANSFERASE YKCB-RELATED"/>
    <property type="match status" value="1"/>
</dbReference>
<dbReference type="Proteomes" id="UP000076577">
    <property type="component" value="Unassembled WGS sequence"/>
</dbReference>
<evidence type="ECO:0000256" key="3">
    <source>
        <dbReference type="ARBA" id="ARBA00022676"/>
    </source>
</evidence>
<evidence type="ECO:0000256" key="4">
    <source>
        <dbReference type="ARBA" id="ARBA00022679"/>
    </source>
</evidence>
<proteinExistence type="predicted"/>
<feature type="transmembrane region" description="Helical" evidence="8">
    <location>
        <begin position="352"/>
        <end position="371"/>
    </location>
</feature>
<keyword evidence="7 8" id="KW-0472">Membrane</keyword>
<evidence type="ECO:0000256" key="8">
    <source>
        <dbReference type="SAM" id="Phobius"/>
    </source>
</evidence>
<keyword evidence="11" id="KW-1185">Reference proteome</keyword>
<evidence type="ECO:0000256" key="2">
    <source>
        <dbReference type="ARBA" id="ARBA00022475"/>
    </source>
</evidence>
<dbReference type="GO" id="GO:0005886">
    <property type="term" value="C:plasma membrane"/>
    <property type="evidence" value="ECO:0007669"/>
    <property type="project" value="UniProtKB-SubCell"/>
</dbReference>
<dbReference type="GO" id="GO:0010041">
    <property type="term" value="P:response to iron(III) ion"/>
    <property type="evidence" value="ECO:0007669"/>
    <property type="project" value="TreeGrafter"/>
</dbReference>
<dbReference type="EC" id="2.4.2.43" evidence="10"/>
<evidence type="ECO:0000313" key="11">
    <source>
        <dbReference type="Proteomes" id="UP000076577"/>
    </source>
</evidence>
<gene>
    <name evidence="10" type="primary">arnT_1</name>
    <name evidence="10" type="ORF">PsAD2_00206</name>
</gene>
<evidence type="ECO:0000256" key="1">
    <source>
        <dbReference type="ARBA" id="ARBA00004651"/>
    </source>
</evidence>